<dbReference type="GO" id="GO:0046912">
    <property type="term" value="F:acyltransferase activity, acyl groups converted into alkyl on transfer"/>
    <property type="evidence" value="ECO:0007669"/>
    <property type="project" value="InterPro"/>
</dbReference>
<dbReference type="AlphaFoldDB" id="X6MG10"/>
<comment type="caution">
    <text evidence="4">The sequence shown here is derived from an EMBL/GenBank/DDBJ whole genome shotgun (WGS) entry which is preliminary data.</text>
</comment>
<dbReference type="SUPFAM" id="SSF48256">
    <property type="entry name" value="Citrate synthase"/>
    <property type="match status" value="1"/>
</dbReference>
<dbReference type="PROSITE" id="PS00480">
    <property type="entry name" value="CITRATE_SYNTHASE"/>
    <property type="match status" value="1"/>
</dbReference>
<evidence type="ECO:0000313" key="4">
    <source>
        <dbReference type="EMBL" id="ETO12829.1"/>
    </source>
</evidence>
<reference evidence="4 5" key="1">
    <citation type="journal article" date="2013" name="Curr. Biol.">
        <title>The Genome of the Foraminiferan Reticulomyxa filosa.</title>
        <authorList>
            <person name="Glockner G."/>
            <person name="Hulsmann N."/>
            <person name="Schleicher M."/>
            <person name="Noegel A.A."/>
            <person name="Eichinger L."/>
            <person name="Gallinger C."/>
            <person name="Pawlowski J."/>
            <person name="Sierra R."/>
            <person name="Euteneuer U."/>
            <person name="Pillet L."/>
            <person name="Moustafa A."/>
            <person name="Platzer M."/>
            <person name="Groth M."/>
            <person name="Szafranski K."/>
            <person name="Schliwa M."/>
        </authorList>
    </citation>
    <scope>NUCLEOTIDE SEQUENCE [LARGE SCALE GENOMIC DNA]</scope>
</reference>
<dbReference type="NCBIfam" id="NF007128">
    <property type="entry name" value="PRK09569.1"/>
    <property type="match status" value="1"/>
</dbReference>
<dbReference type="OrthoDB" id="8017587at2759"/>
<organism evidence="4 5">
    <name type="scientific">Reticulomyxa filosa</name>
    <dbReference type="NCBI Taxonomy" id="46433"/>
    <lineage>
        <taxon>Eukaryota</taxon>
        <taxon>Sar</taxon>
        <taxon>Rhizaria</taxon>
        <taxon>Retaria</taxon>
        <taxon>Foraminifera</taxon>
        <taxon>Monothalamids</taxon>
        <taxon>Reticulomyxidae</taxon>
        <taxon>Reticulomyxa</taxon>
    </lineage>
</organism>
<gene>
    <name evidence="4" type="ORF">RFI_24544</name>
</gene>
<evidence type="ECO:0000256" key="2">
    <source>
        <dbReference type="ARBA" id="ARBA00022679"/>
    </source>
</evidence>
<dbReference type="InterPro" id="IPR016143">
    <property type="entry name" value="Citrate_synth-like_sm_a-sub"/>
</dbReference>
<comment type="similarity">
    <text evidence="1 3">Belongs to the citrate synthase family.</text>
</comment>
<dbReference type="InterPro" id="IPR019810">
    <property type="entry name" value="Citrate_synthase_AS"/>
</dbReference>
<dbReference type="PRINTS" id="PR00143">
    <property type="entry name" value="CITRTSNTHASE"/>
</dbReference>
<dbReference type="GO" id="GO:0005759">
    <property type="term" value="C:mitochondrial matrix"/>
    <property type="evidence" value="ECO:0007669"/>
    <property type="project" value="TreeGrafter"/>
</dbReference>
<dbReference type="InterPro" id="IPR016142">
    <property type="entry name" value="Citrate_synth-like_lrg_a-sub"/>
</dbReference>
<evidence type="ECO:0000256" key="3">
    <source>
        <dbReference type="RuleBase" id="RU000441"/>
    </source>
</evidence>
<proteinExistence type="inferred from homology"/>
<evidence type="ECO:0000313" key="5">
    <source>
        <dbReference type="Proteomes" id="UP000023152"/>
    </source>
</evidence>
<dbReference type="Gene3D" id="1.10.230.10">
    <property type="entry name" value="Cytochrome P450-Terp, domain 2"/>
    <property type="match status" value="1"/>
</dbReference>
<keyword evidence="5" id="KW-1185">Reference proteome</keyword>
<keyword evidence="2 3" id="KW-0808">Transferase</keyword>
<dbReference type="Gene3D" id="1.10.580.10">
    <property type="entry name" value="Citrate Synthase, domain 1"/>
    <property type="match status" value="1"/>
</dbReference>
<dbReference type="InterPro" id="IPR002020">
    <property type="entry name" value="Citrate_synthase"/>
</dbReference>
<dbReference type="PANTHER" id="PTHR11739:SF8">
    <property type="entry name" value="CITRATE SYNTHASE, MITOCHONDRIAL"/>
    <property type="match status" value="1"/>
</dbReference>
<dbReference type="GO" id="GO:0005975">
    <property type="term" value="P:carbohydrate metabolic process"/>
    <property type="evidence" value="ECO:0007669"/>
    <property type="project" value="TreeGrafter"/>
</dbReference>
<dbReference type="PANTHER" id="PTHR11739">
    <property type="entry name" value="CITRATE SYNTHASE"/>
    <property type="match status" value="1"/>
</dbReference>
<dbReference type="Pfam" id="PF00285">
    <property type="entry name" value="Citrate_synt"/>
    <property type="match status" value="1"/>
</dbReference>
<protein>
    <recommendedName>
        <fullName evidence="3">Citrate synthase</fullName>
    </recommendedName>
</protein>
<dbReference type="OMA" id="VLEWLFK"/>
<accession>X6MG10</accession>
<dbReference type="Proteomes" id="UP000023152">
    <property type="component" value="Unassembled WGS sequence"/>
</dbReference>
<dbReference type="EMBL" id="ASPP01021037">
    <property type="protein sequence ID" value="ETO12829.1"/>
    <property type="molecule type" value="Genomic_DNA"/>
</dbReference>
<evidence type="ECO:0000256" key="1">
    <source>
        <dbReference type="ARBA" id="ARBA00010566"/>
    </source>
</evidence>
<name>X6MG10_RETFI</name>
<sequence length="463" mass="52087">MYHRIISKVSRVPRTSGLKPQWSQRSFTKTLRERMKEVVPKEQERVKALLSKHGDKVLSQVTVKQAVSGMRSVKALICETSALDEHEGIRFRGLSVPEVQAKLPKPSVRGLKGEYVLIEGEIPTADEAKQLSEELASEPRCCVPKHVRQLIDDLPVHQHPMSQFSASVLALQSESKFARAYEEGVNKSQYWEYALEDALTLIARIPGVSSRIYRHCFRDGMMIKHDPSLDWSANWCHMSGYDGVEIYDLMRMYFAIHSDHEGGNVSAHACHLVGSALSDPYLSFAAGLCGLAGPLHGLANQESLRFIKKIQRKLGDRKPDKEFIQDFVVDLLSSGQVVPGFGHAVLRKTDPRYMIQREFALKYLPDDETFKVVSLLYEVVPDVLKNWKGGKVANPWPNLDAHSGCLLQHYGLVEDHFYTVLFGMGRALGVMSQYVVSRALGFPIERPKSVTTQAIEKQFDAKP</sequence>
<dbReference type="GO" id="GO:0006099">
    <property type="term" value="P:tricarboxylic acid cycle"/>
    <property type="evidence" value="ECO:0007669"/>
    <property type="project" value="TreeGrafter"/>
</dbReference>
<dbReference type="InterPro" id="IPR036969">
    <property type="entry name" value="Citrate_synthase_sf"/>
</dbReference>